<evidence type="ECO:0000313" key="2">
    <source>
        <dbReference type="RefSeq" id="XP_073798925.1"/>
    </source>
</evidence>
<keyword evidence="1" id="KW-1185">Reference proteome</keyword>
<sequence>MNGSSLSFWLFSTYIKGKTQFPEFSYTTTLDDITVGYYNSETYIPRGNTTNEDDVIHSDYIISISHYMHESFMRRSRLLGQDNKNDSLDVYQTLVVCELLDFHTSGKMITKDAAKGCTTDELCYFNKTFSYTVTATIGQDLLKPHLEEFKMKFEQFFYPVCIDTLKNYVKKREIEINRKVKPQVRLIQKASDSGGFVVSCLATGFYPRHINLTLLRDGQPVSDHEFTGGDLLPNGDGTYQMRKSLEISAEEREKHNYTCSAKHMGEEYHIDLVELHQHHIWIAIGVAMLLVCAIIVGLAIRNWKKGQKYSIPGPTERGEHDL</sequence>
<gene>
    <name evidence="2" type="primary">LOC103909824</name>
</gene>
<name>A0AC58IXF8_DANRE</name>
<dbReference type="Proteomes" id="UP000000437">
    <property type="component" value="Chromosome 25"/>
</dbReference>
<accession>A0AC58IXF8</accession>
<dbReference type="RefSeq" id="XP_073798925.1">
    <property type="nucleotide sequence ID" value="XM_073942824.1"/>
</dbReference>
<protein>
    <submittedName>
        <fullName evidence="2">Major histocompatibility complex class I-related gene protein isoform X2</fullName>
    </submittedName>
</protein>
<evidence type="ECO:0000313" key="1">
    <source>
        <dbReference type="Proteomes" id="UP000000437"/>
    </source>
</evidence>
<reference evidence="2" key="1">
    <citation type="submission" date="2025-08" db="UniProtKB">
        <authorList>
            <consortium name="RefSeq"/>
        </authorList>
    </citation>
    <scope>IDENTIFICATION</scope>
    <source>
        <strain evidence="2">Tuebingen</strain>
        <tissue evidence="2">Fibroblasts and whole tissue</tissue>
    </source>
</reference>
<proteinExistence type="predicted"/>
<organism evidence="1 2">
    <name type="scientific">Danio rerio</name>
    <name type="common">Zebrafish</name>
    <name type="synonym">Brachydanio rerio</name>
    <dbReference type="NCBI Taxonomy" id="7955"/>
    <lineage>
        <taxon>Eukaryota</taxon>
        <taxon>Metazoa</taxon>
        <taxon>Chordata</taxon>
        <taxon>Craniata</taxon>
        <taxon>Vertebrata</taxon>
        <taxon>Euteleostomi</taxon>
        <taxon>Actinopterygii</taxon>
        <taxon>Neopterygii</taxon>
        <taxon>Teleostei</taxon>
        <taxon>Ostariophysi</taxon>
        <taxon>Cypriniformes</taxon>
        <taxon>Danionidae</taxon>
        <taxon>Danioninae</taxon>
        <taxon>Danio</taxon>
    </lineage>
</organism>